<dbReference type="Pfam" id="PF12796">
    <property type="entry name" value="Ank_2"/>
    <property type="match status" value="1"/>
</dbReference>
<evidence type="ECO:0000313" key="5">
    <source>
        <dbReference type="Proteomes" id="UP000261540"/>
    </source>
</evidence>
<dbReference type="InterPro" id="IPR050776">
    <property type="entry name" value="Ank_Repeat/CDKN_Inhibitor"/>
</dbReference>
<evidence type="ECO:0000256" key="3">
    <source>
        <dbReference type="PROSITE-ProRule" id="PRU00023"/>
    </source>
</evidence>
<dbReference type="GO" id="GO:0004861">
    <property type="term" value="F:cyclin-dependent protein serine/threonine kinase inhibitor activity"/>
    <property type="evidence" value="ECO:0007669"/>
    <property type="project" value="TreeGrafter"/>
</dbReference>
<dbReference type="Pfam" id="PF13637">
    <property type="entry name" value="Ank_4"/>
    <property type="match status" value="1"/>
</dbReference>
<keyword evidence="5" id="KW-1185">Reference proteome</keyword>
<dbReference type="GO" id="GO:0005634">
    <property type="term" value="C:nucleus"/>
    <property type="evidence" value="ECO:0007669"/>
    <property type="project" value="TreeGrafter"/>
</dbReference>
<organism evidence="4 5">
    <name type="scientific">Paramormyrops kingsleyae</name>
    <dbReference type="NCBI Taxonomy" id="1676925"/>
    <lineage>
        <taxon>Eukaryota</taxon>
        <taxon>Metazoa</taxon>
        <taxon>Chordata</taxon>
        <taxon>Craniata</taxon>
        <taxon>Vertebrata</taxon>
        <taxon>Euteleostomi</taxon>
        <taxon>Actinopterygii</taxon>
        <taxon>Neopterygii</taxon>
        <taxon>Teleostei</taxon>
        <taxon>Osteoglossocephala</taxon>
        <taxon>Osteoglossomorpha</taxon>
        <taxon>Osteoglossiformes</taxon>
        <taxon>Mormyridae</taxon>
        <taxon>Paramormyrops</taxon>
    </lineage>
</organism>
<evidence type="ECO:0000313" key="4">
    <source>
        <dbReference type="Ensembl" id="ENSPKIP00000023561.1"/>
    </source>
</evidence>
<dbReference type="GO" id="GO:0019901">
    <property type="term" value="F:protein kinase binding"/>
    <property type="evidence" value="ECO:0007669"/>
    <property type="project" value="TreeGrafter"/>
</dbReference>
<dbReference type="AlphaFoldDB" id="A0A3B3S0I0"/>
<dbReference type="PANTHER" id="PTHR24201">
    <property type="entry name" value="ANK_REP_REGION DOMAIN-CONTAINING PROTEIN"/>
    <property type="match status" value="1"/>
</dbReference>
<keyword evidence="2 3" id="KW-0040">ANK repeat</keyword>
<sequence length="164" mass="17634">MVCAVIIYVMADLTEANKLTSASARGDLSEVETLLQSGADVNKANRFGRTALQVMKLGVPGLAEMLLEAKADPNKRDPVKDLTIAHDAARGGYLETLQVLVKYGADVNAVDSDGNLPLHLAAQAGYRDVVEFLEQCTADQGNTADDLTPTHSKEYIQGRMQSQN</sequence>
<proteinExistence type="predicted"/>
<reference evidence="4" key="2">
    <citation type="submission" date="2025-09" db="UniProtKB">
        <authorList>
            <consortium name="Ensembl"/>
        </authorList>
    </citation>
    <scope>IDENTIFICATION</scope>
</reference>
<feature type="repeat" description="ANK" evidence="3">
    <location>
        <begin position="113"/>
        <end position="145"/>
    </location>
</feature>
<evidence type="ECO:0000256" key="1">
    <source>
        <dbReference type="ARBA" id="ARBA00022737"/>
    </source>
</evidence>
<feature type="repeat" description="ANK" evidence="3">
    <location>
        <begin position="80"/>
        <end position="112"/>
    </location>
</feature>
<dbReference type="InterPro" id="IPR002110">
    <property type="entry name" value="Ankyrin_rpt"/>
</dbReference>
<dbReference type="Gene3D" id="1.25.40.20">
    <property type="entry name" value="Ankyrin repeat-containing domain"/>
    <property type="match status" value="1"/>
</dbReference>
<dbReference type="STRING" id="1676925.ENSPKIP00000023561"/>
<name>A0A3B3S0I0_9TELE</name>
<dbReference type="PROSITE" id="PS50297">
    <property type="entry name" value="ANK_REP_REGION"/>
    <property type="match status" value="2"/>
</dbReference>
<dbReference type="GO" id="GO:0008285">
    <property type="term" value="P:negative regulation of cell population proliferation"/>
    <property type="evidence" value="ECO:0007669"/>
    <property type="project" value="TreeGrafter"/>
</dbReference>
<dbReference type="SUPFAM" id="SSF48403">
    <property type="entry name" value="Ankyrin repeat"/>
    <property type="match status" value="1"/>
</dbReference>
<dbReference type="PANTHER" id="PTHR24201:SF8">
    <property type="entry name" value="CYCLIN-DEPENDENT KINASE 4 INHIBITOR B"/>
    <property type="match status" value="1"/>
</dbReference>
<dbReference type="GeneTree" id="ENSGT00940000160194"/>
<feature type="repeat" description="ANK" evidence="3">
    <location>
        <begin position="14"/>
        <end position="46"/>
    </location>
</feature>
<dbReference type="PROSITE" id="PS50088">
    <property type="entry name" value="ANK_REPEAT"/>
    <property type="match status" value="3"/>
</dbReference>
<dbReference type="GO" id="GO:2000045">
    <property type="term" value="P:regulation of G1/S transition of mitotic cell cycle"/>
    <property type="evidence" value="ECO:0007669"/>
    <property type="project" value="TreeGrafter"/>
</dbReference>
<accession>A0A3B3S0I0</accession>
<keyword evidence="1" id="KW-0677">Repeat</keyword>
<dbReference type="Proteomes" id="UP000261540">
    <property type="component" value="Unplaced"/>
</dbReference>
<reference evidence="4" key="1">
    <citation type="submission" date="2025-08" db="UniProtKB">
        <authorList>
            <consortium name="Ensembl"/>
        </authorList>
    </citation>
    <scope>IDENTIFICATION</scope>
</reference>
<protein>
    <submittedName>
        <fullName evidence="4">Cyclin-dependent kinase inhibitor 2C (p18, inhibits CDK4)</fullName>
    </submittedName>
</protein>
<dbReference type="SMART" id="SM00248">
    <property type="entry name" value="ANK"/>
    <property type="match status" value="4"/>
</dbReference>
<evidence type="ECO:0000256" key="2">
    <source>
        <dbReference type="ARBA" id="ARBA00023043"/>
    </source>
</evidence>
<dbReference type="Ensembl" id="ENSPKIT00000004248.1">
    <property type="protein sequence ID" value="ENSPKIP00000023561.1"/>
    <property type="gene ID" value="ENSPKIG00000007146.1"/>
</dbReference>
<dbReference type="InterPro" id="IPR036770">
    <property type="entry name" value="Ankyrin_rpt-contain_sf"/>
</dbReference>
<dbReference type="GO" id="GO:0005737">
    <property type="term" value="C:cytoplasm"/>
    <property type="evidence" value="ECO:0007669"/>
    <property type="project" value="TreeGrafter"/>
</dbReference>